<protein>
    <recommendedName>
        <fullName evidence="8">Lipase maturation factor</fullName>
    </recommendedName>
</protein>
<feature type="domain" description="Lipase maturation factor 1/2 C-terminal" evidence="10">
    <location>
        <begin position="288"/>
        <end position="426"/>
    </location>
</feature>
<dbReference type="Proteomes" id="UP001359485">
    <property type="component" value="Unassembled WGS sequence"/>
</dbReference>
<organism evidence="11 12">
    <name type="scientific">Polyplax serrata</name>
    <name type="common">Common mouse louse</name>
    <dbReference type="NCBI Taxonomy" id="468196"/>
    <lineage>
        <taxon>Eukaryota</taxon>
        <taxon>Metazoa</taxon>
        <taxon>Ecdysozoa</taxon>
        <taxon>Arthropoda</taxon>
        <taxon>Hexapoda</taxon>
        <taxon>Insecta</taxon>
        <taxon>Pterygota</taxon>
        <taxon>Neoptera</taxon>
        <taxon>Paraneoptera</taxon>
        <taxon>Psocodea</taxon>
        <taxon>Troctomorpha</taxon>
        <taxon>Phthiraptera</taxon>
        <taxon>Anoplura</taxon>
        <taxon>Polyplacidae</taxon>
        <taxon>Polyplax</taxon>
    </lineage>
</organism>
<keyword evidence="7" id="KW-0325">Glycoprotein</keyword>
<dbReference type="PANTHER" id="PTHR14463">
    <property type="entry name" value="LIPASE MATURATION FACTOR"/>
    <property type="match status" value="1"/>
</dbReference>
<feature type="transmembrane region" description="Helical" evidence="8">
    <location>
        <begin position="239"/>
        <end position="259"/>
    </location>
</feature>
<dbReference type="Pfam" id="PF25179">
    <property type="entry name" value="LMF1_C"/>
    <property type="match status" value="1"/>
</dbReference>
<evidence type="ECO:0000259" key="10">
    <source>
        <dbReference type="Pfam" id="PF25179"/>
    </source>
</evidence>
<feature type="domain" description="Lipase maturation factor 1/2 N-terminal" evidence="9">
    <location>
        <begin position="78"/>
        <end position="148"/>
    </location>
</feature>
<reference evidence="11 12" key="1">
    <citation type="submission" date="2023-09" db="EMBL/GenBank/DDBJ databases">
        <title>Genomes of two closely related lineages of the louse Polyplax serrata with different host specificities.</title>
        <authorList>
            <person name="Martinu J."/>
            <person name="Tarabai H."/>
            <person name="Stefka J."/>
            <person name="Hypsa V."/>
        </authorList>
    </citation>
    <scope>NUCLEOTIDE SEQUENCE [LARGE SCALE GENOMIC DNA]</scope>
    <source>
        <strain evidence="11">98ZLc_SE</strain>
    </source>
</reference>
<name>A0ABR1B2B2_POLSC</name>
<gene>
    <name evidence="11" type="ORF">RUM44_004232</name>
</gene>
<evidence type="ECO:0000256" key="4">
    <source>
        <dbReference type="ARBA" id="ARBA00022824"/>
    </source>
</evidence>
<dbReference type="InterPro" id="IPR057433">
    <property type="entry name" value="LMF1/2_C"/>
</dbReference>
<dbReference type="Pfam" id="PF06762">
    <property type="entry name" value="LMF1"/>
    <property type="match status" value="1"/>
</dbReference>
<dbReference type="EMBL" id="JAWJWF010000004">
    <property type="protein sequence ID" value="KAK6633625.1"/>
    <property type="molecule type" value="Genomic_DNA"/>
</dbReference>
<keyword evidence="4 8" id="KW-0256">Endoplasmic reticulum</keyword>
<comment type="caution">
    <text evidence="11">The sequence shown here is derived from an EMBL/GenBank/DDBJ whole genome shotgun (WGS) entry which is preliminary data.</text>
</comment>
<keyword evidence="6 8" id="KW-0472">Membrane</keyword>
<evidence type="ECO:0000256" key="2">
    <source>
        <dbReference type="ARBA" id="ARBA00005512"/>
    </source>
</evidence>
<feature type="transmembrane region" description="Helical" evidence="8">
    <location>
        <begin position="160"/>
        <end position="180"/>
    </location>
</feature>
<feature type="transmembrane region" description="Helical" evidence="8">
    <location>
        <begin position="209"/>
        <end position="227"/>
    </location>
</feature>
<dbReference type="InterPro" id="IPR009613">
    <property type="entry name" value="LMF"/>
</dbReference>
<feature type="transmembrane region" description="Helical" evidence="8">
    <location>
        <begin position="54"/>
        <end position="73"/>
    </location>
</feature>
<evidence type="ECO:0000256" key="5">
    <source>
        <dbReference type="ARBA" id="ARBA00022989"/>
    </source>
</evidence>
<comment type="function">
    <text evidence="8">Involved in the maturation of specific proteins in the endoplasmic reticulum.</text>
</comment>
<evidence type="ECO:0000256" key="7">
    <source>
        <dbReference type="ARBA" id="ARBA00023180"/>
    </source>
</evidence>
<sequence>MQEAGSRPLIEKISKKPTLLWFAPFLGLNTEYMMDVLSLIGVIFSLAGFMSERFCVALIFGVLWALYYSLYQVGQTFMWFQWDTLLLETGFISIFVAPWSQNLKNKKFLSSPTDNLTFFLVKWLFFRFMFASGVVKLQSGCPTWWGLTEKSSFMHKILKISLNLLVHGFLLYIANVYYSVVPTSKWTLDSEIAFTKAEFDMFIKRSVPAGIYIGSISLFVLSIQAIYNSFKQPGGKFSTLLVTLLYVTAAFFLFGISLVPHSVLHTSSNSTITPPLRKMYGKIEHLQIANSYGLFRRMTGVGGRPEIIIEGANDLKGPWLEYHFKYKPGDVNSSMPFVVPYQPRLDWQMWFAALGTYHQNPWLMSTAYKILDGEKSVIQLLDTKRLPFPKAPKYIKATLYHYHYTPWSQRNSRTWWKRENVGEYFPIFSKDQSSLIEYLKTFKILDSKENIAADNKLVAKWLKSILDSLRNAVGQVDPVLLSWSVFTAYIIISTTTSFTSRAMSQKKKA</sequence>
<evidence type="ECO:0000313" key="12">
    <source>
        <dbReference type="Proteomes" id="UP001359485"/>
    </source>
</evidence>
<dbReference type="InterPro" id="IPR057434">
    <property type="entry name" value="LMF1/2_N"/>
</dbReference>
<evidence type="ECO:0000256" key="3">
    <source>
        <dbReference type="ARBA" id="ARBA00022692"/>
    </source>
</evidence>
<comment type="similarity">
    <text evidence="2 8">Belongs to the lipase maturation factor family.</text>
</comment>
<evidence type="ECO:0000256" key="8">
    <source>
        <dbReference type="RuleBase" id="RU361229"/>
    </source>
</evidence>
<feature type="transmembrane region" description="Helical" evidence="8">
    <location>
        <begin position="20"/>
        <end position="47"/>
    </location>
</feature>
<keyword evidence="12" id="KW-1185">Reference proteome</keyword>
<evidence type="ECO:0000256" key="1">
    <source>
        <dbReference type="ARBA" id="ARBA00004477"/>
    </source>
</evidence>
<proteinExistence type="inferred from homology"/>
<accession>A0ABR1B2B2</accession>
<comment type="subcellular location">
    <subcellularLocation>
        <location evidence="1 8">Endoplasmic reticulum membrane</location>
        <topology evidence="1 8">Multi-pass membrane protein</topology>
    </subcellularLocation>
</comment>
<keyword evidence="3 8" id="KW-0812">Transmembrane</keyword>
<evidence type="ECO:0000313" key="11">
    <source>
        <dbReference type="EMBL" id="KAK6633625.1"/>
    </source>
</evidence>
<evidence type="ECO:0000256" key="6">
    <source>
        <dbReference type="ARBA" id="ARBA00023136"/>
    </source>
</evidence>
<dbReference type="PANTHER" id="PTHR14463:SF5">
    <property type="entry name" value="LIPASE MATURATION FACTOR 2"/>
    <property type="match status" value="1"/>
</dbReference>
<evidence type="ECO:0000259" key="9">
    <source>
        <dbReference type="Pfam" id="PF06762"/>
    </source>
</evidence>
<keyword evidence="5 8" id="KW-1133">Transmembrane helix</keyword>